<proteinExistence type="predicted"/>
<evidence type="ECO:0000313" key="2">
    <source>
        <dbReference type="Proteomes" id="UP001178461"/>
    </source>
</evidence>
<evidence type="ECO:0000313" key="1">
    <source>
        <dbReference type="EMBL" id="CAI5763351.1"/>
    </source>
</evidence>
<dbReference type="Proteomes" id="UP001178461">
    <property type="component" value="Chromosome 1"/>
</dbReference>
<sequence length="69" mass="7939">MLEMRTFEQLSLAVSPCPDFLFWTTAWPASFRLLWAHPCQDLTVKGENSVDAPALTEVFLIQLMPQERN</sequence>
<protein>
    <submittedName>
        <fullName evidence="1">Uncharacterized protein</fullName>
    </submittedName>
</protein>
<dbReference type="AlphaFoldDB" id="A0AA35JPG1"/>
<reference evidence="1" key="1">
    <citation type="submission" date="2022-12" db="EMBL/GenBank/DDBJ databases">
        <authorList>
            <person name="Alioto T."/>
            <person name="Alioto T."/>
            <person name="Gomez Garrido J."/>
        </authorList>
    </citation>
    <scope>NUCLEOTIDE SEQUENCE</scope>
</reference>
<accession>A0AA35JPG1</accession>
<organism evidence="1 2">
    <name type="scientific">Podarcis lilfordi</name>
    <name type="common">Lilford's wall lizard</name>
    <dbReference type="NCBI Taxonomy" id="74358"/>
    <lineage>
        <taxon>Eukaryota</taxon>
        <taxon>Metazoa</taxon>
        <taxon>Chordata</taxon>
        <taxon>Craniata</taxon>
        <taxon>Vertebrata</taxon>
        <taxon>Euteleostomi</taxon>
        <taxon>Lepidosauria</taxon>
        <taxon>Squamata</taxon>
        <taxon>Bifurcata</taxon>
        <taxon>Unidentata</taxon>
        <taxon>Episquamata</taxon>
        <taxon>Laterata</taxon>
        <taxon>Lacertibaenia</taxon>
        <taxon>Lacertidae</taxon>
        <taxon>Podarcis</taxon>
    </lineage>
</organism>
<name>A0AA35JPG1_9SAUR</name>
<keyword evidence="2" id="KW-1185">Reference proteome</keyword>
<gene>
    <name evidence="1" type="ORF">PODLI_1B005794</name>
</gene>
<dbReference type="EMBL" id="OX395126">
    <property type="protein sequence ID" value="CAI5763351.1"/>
    <property type="molecule type" value="Genomic_DNA"/>
</dbReference>